<organism evidence="1">
    <name type="scientific">uncultured bacterium</name>
    <name type="common">gcode 4</name>
    <dbReference type="NCBI Taxonomy" id="1234023"/>
    <lineage>
        <taxon>Bacteria</taxon>
        <taxon>environmental samples</taxon>
    </lineage>
</organism>
<sequence>MIDFSREAEVMEGKEIYLRTKLKLTRITVYILK</sequence>
<evidence type="ECO:0000313" key="1">
    <source>
        <dbReference type="EMBL" id="EKE27944.1"/>
    </source>
</evidence>
<comment type="caution">
    <text evidence="1">The sequence shown here is derived from an EMBL/GenBank/DDBJ whole genome shotgun (WGS) entry which is preliminary data.</text>
</comment>
<proteinExistence type="predicted"/>
<reference evidence="1" key="1">
    <citation type="journal article" date="2012" name="Science">
        <title>Fermentation, hydrogen, and sulfur metabolism in multiple uncultivated bacterial phyla.</title>
        <authorList>
            <person name="Wrighton K.C."/>
            <person name="Thomas B.C."/>
            <person name="Sharon I."/>
            <person name="Miller C.S."/>
            <person name="Castelle C.J."/>
            <person name="VerBerkmoes N.C."/>
            <person name="Wilkins M.J."/>
            <person name="Hettich R.L."/>
            <person name="Lipton M.S."/>
            <person name="Williams K.H."/>
            <person name="Long P.E."/>
            <person name="Banfield J.F."/>
        </authorList>
    </citation>
    <scope>NUCLEOTIDE SEQUENCE [LARGE SCALE GENOMIC DNA]</scope>
</reference>
<dbReference type="AlphaFoldDB" id="K2GCG3"/>
<accession>K2GCG3</accession>
<dbReference type="EMBL" id="AMFJ01000397">
    <property type="protein sequence ID" value="EKE27944.1"/>
    <property type="molecule type" value="Genomic_DNA"/>
</dbReference>
<protein>
    <submittedName>
        <fullName evidence="1">Uncharacterized protein</fullName>
    </submittedName>
</protein>
<name>K2GCG3_9BACT</name>
<gene>
    <name evidence="1" type="ORF">ACD_3C00123G0010</name>
</gene>